<dbReference type="OrthoDB" id="8963247at2"/>
<dbReference type="AlphaFoldDB" id="A0A193FSG6"/>
<dbReference type="Proteomes" id="UP000092213">
    <property type="component" value="Chromosome"/>
</dbReference>
<evidence type="ECO:0000256" key="1">
    <source>
        <dbReference type="SAM" id="MobiDB-lite"/>
    </source>
</evidence>
<gene>
    <name evidence="2" type="ORF">BAU06_03825</name>
    <name evidence="3" type="ORF">BAU08_03790</name>
</gene>
<protein>
    <submittedName>
        <fullName evidence="3">Uncharacterized protein</fullName>
    </submittedName>
</protein>
<evidence type="ECO:0000313" key="4">
    <source>
        <dbReference type="Proteomes" id="UP000091897"/>
    </source>
</evidence>
<dbReference type="Proteomes" id="UP000091897">
    <property type="component" value="Chromosome"/>
</dbReference>
<dbReference type="EMBL" id="CP016171">
    <property type="protein sequence ID" value="ANN70570.1"/>
    <property type="molecule type" value="Genomic_DNA"/>
</dbReference>
<dbReference type="KEGG" id="bbro:BAU06_03825"/>
<accession>A0A193FSG6</accession>
<evidence type="ECO:0000313" key="2">
    <source>
        <dbReference type="EMBL" id="ANN65540.1"/>
    </source>
</evidence>
<feature type="region of interest" description="Disordered" evidence="1">
    <location>
        <begin position="1"/>
        <end position="76"/>
    </location>
</feature>
<organism evidence="3 5">
    <name type="scientific">Bordetella bronchialis</name>
    <dbReference type="NCBI Taxonomy" id="463025"/>
    <lineage>
        <taxon>Bacteria</taxon>
        <taxon>Pseudomonadati</taxon>
        <taxon>Pseudomonadota</taxon>
        <taxon>Betaproteobacteria</taxon>
        <taxon>Burkholderiales</taxon>
        <taxon>Alcaligenaceae</taxon>
        <taxon>Bordetella</taxon>
    </lineage>
</organism>
<name>A0A193FSG6_9BORD</name>
<dbReference type="EMBL" id="CP016170">
    <property type="protein sequence ID" value="ANN65540.1"/>
    <property type="molecule type" value="Genomic_DNA"/>
</dbReference>
<reference evidence="4 5" key="1">
    <citation type="submission" date="2016-06" db="EMBL/GenBank/DDBJ databases">
        <title>Complete genome sequences of Bordetella bronchialis and Bordetella flabilis.</title>
        <authorList>
            <person name="LiPuma J.J."/>
            <person name="Spilker T."/>
        </authorList>
    </citation>
    <scope>NUCLEOTIDE SEQUENCE [LARGE SCALE GENOMIC DNA]</scope>
    <source>
        <strain evidence="3 5">AU17976</strain>
        <strain evidence="2 4">AU3182</strain>
    </source>
</reference>
<sequence length="76" mass="8042">MSDRSTPGPKDLPPARPGAHEKAPGEQIRSRSADPGQSSYGGFKGEDPGRQAQDLADTPDADVNRTDRDPAGKARE</sequence>
<feature type="compositionally biased region" description="Basic and acidic residues" evidence="1">
    <location>
        <begin position="62"/>
        <end position="76"/>
    </location>
</feature>
<keyword evidence="4" id="KW-1185">Reference proteome</keyword>
<proteinExistence type="predicted"/>
<evidence type="ECO:0000313" key="5">
    <source>
        <dbReference type="Proteomes" id="UP000092213"/>
    </source>
</evidence>
<dbReference type="RefSeq" id="WP_066344501.1">
    <property type="nucleotide sequence ID" value="NZ_CBCSFJ010000009.1"/>
</dbReference>
<feature type="compositionally biased region" description="Basic and acidic residues" evidence="1">
    <location>
        <begin position="18"/>
        <end position="32"/>
    </location>
</feature>
<evidence type="ECO:0000313" key="3">
    <source>
        <dbReference type="EMBL" id="ANN70570.1"/>
    </source>
</evidence>